<organism evidence="1 2">
    <name type="scientific">Streptomyces desertarenae</name>
    <dbReference type="NCBI Taxonomy" id="2666184"/>
    <lineage>
        <taxon>Bacteria</taxon>
        <taxon>Bacillati</taxon>
        <taxon>Actinomycetota</taxon>
        <taxon>Actinomycetes</taxon>
        <taxon>Kitasatosporales</taxon>
        <taxon>Streptomycetaceae</taxon>
        <taxon>Streptomyces</taxon>
    </lineage>
</organism>
<reference evidence="2" key="1">
    <citation type="journal article" date="2019" name="Int. J. Syst. Evol. Microbiol.">
        <title>The Global Catalogue of Microorganisms (GCM) 10K type strain sequencing project: providing services to taxonomists for standard genome sequencing and annotation.</title>
        <authorList>
            <consortium name="The Broad Institute Genomics Platform"/>
            <consortium name="The Broad Institute Genome Sequencing Center for Infectious Disease"/>
            <person name="Wu L."/>
            <person name="Ma J."/>
        </authorList>
    </citation>
    <scope>NUCLEOTIDE SEQUENCE [LARGE SCALE GENOMIC DNA]</scope>
    <source>
        <strain evidence="2">CGMCC 4.7455</strain>
    </source>
</reference>
<comment type="caution">
    <text evidence="1">The sequence shown here is derived from an EMBL/GenBank/DDBJ whole genome shotgun (WGS) entry which is preliminary data.</text>
</comment>
<proteinExistence type="predicted"/>
<sequence>MTGPTAETPLPEPPPDTPPDAHRLLLAYLDYYRDTVLRKLAGLPEAELRGSRLPSGWTPLELLRHLACVERRWMRWGFLAEPVEDPWADRDDGGRWHVPDGTAVEEVVAHFRAECARSREIAASAALTDRAAPGGRFATREEAPTLAWILFHLLQEYARHAGHLDVVRELADGEVGE</sequence>
<accession>A0ABW4PKG2</accession>
<dbReference type="Gene3D" id="1.20.120.450">
    <property type="entry name" value="dinb family like domain"/>
    <property type="match status" value="1"/>
</dbReference>
<gene>
    <name evidence="1" type="ORF">ACFSJS_14245</name>
</gene>
<dbReference type="EMBL" id="JBHUFU010000007">
    <property type="protein sequence ID" value="MFD1830824.1"/>
    <property type="molecule type" value="Genomic_DNA"/>
</dbReference>
<dbReference type="RefSeq" id="WP_380900124.1">
    <property type="nucleotide sequence ID" value="NZ_JBHUFU010000007.1"/>
</dbReference>
<dbReference type="SUPFAM" id="SSF109854">
    <property type="entry name" value="DinB/YfiT-like putative metalloenzymes"/>
    <property type="match status" value="1"/>
</dbReference>
<name>A0ABW4PKG2_9ACTN</name>
<evidence type="ECO:0000313" key="2">
    <source>
        <dbReference type="Proteomes" id="UP001597365"/>
    </source>
</evidence>
<dbReference type="Proteomes" id="UP001597365">
    <property type="component" value="Unassembled WGS sequence"/>
</dbReference>
<dbReference type="InterPro" id="IPR007061">
    <property type="entry name" value="MST-like"/>
</dbReference>
<dbReference type="Pfam" id="PF04978">
    <property type="entry name" value="MST"/>
    <property type="match status" value="1"/>
</dbReference>
<evidence type="ECO:0000313" key="1">
    <source>
        <dbReference type="EMBL" id="MFD1830824.1"/>
    </source>
</evidence>
<dbReference type="InterPro" id="IPR034660">
    <property type="entry name" value="DinB/YfiT-like"/>
</dbReference>
<keyword evidence="2" id="KW-1185">Reference proteome</keyword>
<protein>
    <submittedName>
        <fullName evidence="1">DinB family protein</fullName>
    </submittedName>
</protein>